<keyword evidence="1" id="KW-0808">Transferase</keyword>
<dbReference type="Proteomes" id="UP001501183">
    <property type="component" value="Unassembled WGS sequence"/>
</dbReference>
<protein>
    <submittedName>
        <fullName evidence="2">CaiB/BaiF CoA-transferase family protein</fullName>
    </submittedName>
</protein>
<proteinExistence type="predicted"/>
<dbReference type="PANTHER" id="PTHR48207:SF3">
    <property type="entry name" value="SUCCINATE--HYDROXYMETHYLGLUTARATE COA-TRANSFERASE"/>
    <property type="match status" value="1"/>
</dbReference>
<gene>
    <name evidence="2" type="ORF">GCM10023094_56470</name>
</gene>
<comment type="caution">
    <text evidence="2">The sequence shown here is derived from an EMBL/GenBank/DDBJ whole genome shotgun (WGS) entry which is preliminary data.</text>
</comment>
<dbReference type="PANTHER" id="PTHR48207">
    <property type="entry name" value="SUCCINATE--HYDROXYMETHYLGLUTARATE COA-TRANSFERASE"/>
    <property type="match status" value="1"/>
</dbReference>
<dbReference type="Gene3D" id="3.40.50.10540">
    <property type="entry name" value="Crotonobetainyl-coa:carnitine coa-transferase, domain 1"/>
    <property type="match status" value="1"/>
</dbReference>
<evidence type="ECO:0000313" key="3">
    <source>
        <dbReference type="Proteomes" id="UP001501183"/>
    </source>
</evidence>
<dbReference type="InterPro" id="IPR003673">
    <property type="entry name" value="CoA-Trfase_fam_III"/>
</dbReference>
<dbReference type="Gene3D" id="3.30.1540.10">
    <property type="entry name" value="formyl-coa transferase, domain 3"/>
    <property type="match status" value="1"/>
</dbReference>
<dbReference type="EMBL" id="BAABFB010000097">
    <property type="protein sequence ID" value="GAA4491759.1"/>
    <property type="molecule type" value="Genomic_DNA"/>
</dbReference>
<evidence type="ECO:0000313" key="2">
    <source>
        <dbReference type="EMBL" id="GAA4491759.1"/>
    </source>
</evidence>
<keyword evidence="3" id="KW-1185">Reference proteome</keyword>
<dbReference type="InterPro" id="IPR044855">
    <property type="entry name" value="CoA-Trfase_III_dom3_sf"/>
</dbReference>
<name>A0ABP8PUV8_9NOCA</name>
<accession>A0ABP8PUV8</accession>
<dbReference type="InterPro" id="IPR050483">
    <property type="entry name" value="CoA-transferase_III_domain"/>
</dbReference>
<dbReference type="SUPFAM" id="SSF89796">
    <property type="entry name" value="CoA-transferase family III (CaiB/BaiF)"/>
    <property type="match status" value="1"/>
</dbReference>
<dbReference type="Pfam" id="PF02515">
    <property type="entry name" value="CoA_transf_3"/>
    <property type="match status" value="1"/>
</dbReference>
<evidence type="ECO:0000256" key="1">
    <source>
        <dbReference type="ARBA" id="ARBA00022679"/>
    </source>
</evidence>
<dbReference type="InterPro" id="IPR023606">
    <property type="entry name" value="CoA-Trfase_III_dom_1_sf"/>
</dbReference>
<organism evidence="2 3">
    <name type="scientific">Rhodococcus olei</name>
    <dbReference type="NCBI Taxonomy" id="2161675"/>
    <lineage>
        <taxon>Bacteria</taxon>
        <taxon>Bacillati</taxon>
        <taxon>Actinomycetota</taxon>
        <taxon>Actinomycetes</taxon>
        <taxon>Mycobacteriales</taxon>
        <taxon>Nocardiaceae</taxon>
        <taxon>Rhodococcus</taxon>
    </lineage>
</organism>
<sequence>MAGADRRPLEGIRVADFTRILAGPHATMLLADLGADIVKFEETRVGDGTRRNPPIIEGESLYFQACNRGKKSVAVDLKSDRGRALALEVVEQSDIVIENFRPGVMDRLGLSYDVLKARRPGIIMCSISGYGQEGPMARKPSFDLVSQAVSGLLSLTGEPGRHPVRCGVAVGDLGVGTFSAVAVLAALHRRAVTGEGAWIDMSLHDCLLALMTQQGHQALAGAPQPSLTGSSVPGSVPSGAFEATDGWITLEARTDQQWIALAKALGPEALEWTSSCTNQDDRDAHADALQNVTRSAIATNSVDHWVRTLTSAGVPVAPVWSMDQVLDSTLARDRSMVVELEHPTLGQVRTIGSVVKANDQTWAAQEAAPLLGQHSHEVLREIVGLTDAEIENLKAEKVVR</sequence>
<reference evidence="3" key="1">
    <citation type="journal article" date="2019" name="Int. J. Syst. Evol. Microbiol.">
        <title>The Global Catalogue of Microorganisms (GCM) 10K type strain sequencing project: providing services to taxonomists for standard genome sequencing and annotation.</title>
        <authorList>
            <consortium name="The Broad Institute Genomics Platform"/>
            <consortium name="The Broad Institute Genome Sequencing Center for Infectious Disease"/>
            <person name="Wu L."/>
            <person name="Ma J."/>
        </authorList>
    </citation>
    <scope>NUCLEOTIDE SEQUENCE [LARGE SCALE GENOMIC DNA]</scope>
    <source>
        <strain evidence="3">JCM 32206</strain>
    </source>
</reference>